<dbReference type="PANTHER" id="PTHR43037">
    <property type="entry name" value="UNNAMED PRODUCT-RELATED"/>
    <property type="match status" value="1"/>
</dbReference>
<dbReference type="InterPro" id="IPR050955">
    <property type="entry name" value="Plant_Biomass_Hydrol_Est"/>
</dbReference>
<keyword evidence="1 5" id="KW-0732">Signal</keyword>
<organism evidence="7 8">
    <name type="scientific">Streptomyces kurssanovii</name>
    <dbReference type="NCBI Taxonomy" id="67312"/>
    <lineage>
        <taxon>Bacteria</taxon>
        <taxon>Bacillati</taxon>
        <taxon>Actinomycetota</taxon>
        <taxon>Actinomycetes</taxon>
        <taxon>Kitasatosporales</taxon>
        <taxon>Streptomycetaceae</taxon>
        <taxon>Streptomyces</taxon>
    </lineage>
</organism>
<proteinExistence type="predicted"/>
<dbReference type="InterPro" id="IPR003961">
    <property type="entry name" value="FN3_dom"/>
</dbReference>
<gene>
    <name evidence="7" type="ORF">AB0K36_17260</name>
</gene>
<keyword evidence="4" id="KW-0624">Polysaccharide degradation</keyword>
<dbReference type="Pfam" id="PF10503">
    <property type="entry name" value="Esterase_PHB"/>
    <property type="match status" value="1"/>
</dbReference>
<dbReference type="InterPro" id="IPR010126">
    <property type="entry name" value="Esterase_phb"/>
</dbReference>
<evidence type="ECO:0000259" key="6">
    <source>
        <dbReference type="SMART" id="SM00060"/>
    </source>
</evidence>
<dbReference type="EMBL" id="JBFAQK010000021">
    <property type="protein sequence ID" value="MEV4682520.1"/>
    <property type="molecule type" value="Genomic_DNA"/>
</dbReference>
<evidence type="ECO:0000256" key="4">
    <source>
        <dbReference type="ARBA" id="ARBA00023326"/>
    </source>
</evidence>
<dbReference type="SUPFAM" id="SSF49265">
    <property type="entry name" value="Fibronectin type III"/>
    <property type="match status" value="1"/>
</dbReference>
<comment type="caution">
    <text evidence="7">The sequence shown here is derived from an EMBL/GenBank/DDBJ whole genome shotgun (WGS) entry which is preliminary data.</text>
</comment>
<evidence type="ECO:0000256" key="1">
    <source>
        <dbReference type="ARBA" id="ARBA00022729"/>
    </source>
</evidence>
<dbReference type="InterPro" id="IPR013783">
    <property type="entry name" value="Ig-like_fold"/>
</dbReference>
<dbReference type="CDD" id="cd00063">
    <property type="entry name" value="FN3"/>
    <property type="match status" value="1"/>
</dbReference>
<dbReference type="Gene3D" id="2.60.40.10">
    <property type="entry name" value="Immunoglobulins"/>
    <property type="match status" value="1"/>
</dbReference>
<dbReference type="RefSeq" id="WP_364594570.1">
    <property type="nucleotide sequence ID" value="NZ_JBFAQK010000021.1"/>
</dbReference>
<evidence type="ECO:0000256" key="2">
    <source>
        <dbReference type="ARBA" id="ARBA00022801"/>
    </source>
</evidence>
<sequence length="488" mass="50321">MRVRTAHRLRRAAGRLGTALAVVAGGLLVSPAPAAHAAVALEHVADFGADPGKLNMYVYRPASLAPEPAVVVALHGCTQSAQVYADNSGLTTLADRHGFLVVFAGTTSANNPNSCFNWFQTSDNRRGQGEAASVRQMVAHAESAYGADAGRTFVTGLSAGGAMTSVMLAAYPDVFEAGAVIAGLPYDCTRDTGPFVCMNPGTDRTPAVWAQRVRDAYPSYSGPWPRVAVWHGDNDSTVAPMNAAELRDQWTAVHGLGQTPDRTSTIGANGTRREQYLDGSGQVAVEVDRVPSIGHGTPVDPGSGPEQCGRTGTAHFIDSICSSHWVAGFFGLAGGGDPDPGGLPAPAGLAVTGSADTSIALAWQAVDGAADYAVYRDGARVATPRGTSFTDTSLAAGSTHTYQVAARDAAGAEGARSDRITASTTGTAAVCWTGSNYAHVQAGRATTTGGYTYAKGSGQNMGLYNTFVTHTLRESPAGHYVIADGNCP</sequence>
<feature type="signal peptide" evidence="5">
    <location>
        <begin position="1"/>
        <end position="37"/>
    </location>
</feature>
<evidence type="ECO:0000313" key="8">
    <source>
        <dbReference type="Proteomes" id="UP001552521"/>
    </source>
</evidence>
<dbReference type="SUPFAM" id="SSF53474">
    <property type="entry name" value="alpha/beta-Hydrolases"/>
    <property type="match status" value="2"/>
</dbReference>
<protein>
    <submittedName>
        <fullName evidence="7">PHB depolymerase family esterase</fullName>
    </submittedName>
</protein>
<dbReference type="PANTHER" id="PTHR43037:SF1">
    <property type="entry name" value="BLL1128 PROTEIN"/>
    <property type="match status" value="1"/>
</dbReference>
<dbReference type="Gene3D" id="3.40.50.1820">
    <property type="entry name" value="alpha/beta hydrolase"/>
    <property type="match status" value="1"/>
</dbReference>
<dbReference type="Proteomes" id="UP001552521">
    <property type="component" value="Unassembled WGS sequence"/>
</dbReference>
<dbReference type="InterPro" id="IPR036116">
    <property type="entry name" value="FN3_sf"/>
</dbReference>
<evidence type="ECO:0000256" key="3">
    <source>
        <dbReference type="ARBA" id="ARBA00023295"/>
    </source>
</evidence>
<name>A0ABV3HVB7_9ACTN</name>
<dbReference type="InterPro" id="IPR029058">
    <property type="entry name" value="AB_hydrolase_fold"/>
</dbReference>
<keyword evidence="4" id="KW-0119">Carbohydrate metabolism</keyword>
<reference evidence="7 8" key="1">
    <citation type="submission" date="2024-06" db="EMBL/GenBank/DDBJ databases">
        <title>The Natural Products Discovery Center: Release of the First 8490 Sequenced Strains for Exploring Actinobacteria Biosynthetic Diversity.</title>
        <authorList>
            <person name="Kalkreuter E."/>
            <person name="Kautsar S.A."/>
            <person name="Yang D."/>
            <person name="Bader C.D."/>
            <person name="Teijaro C.N."/>
            <person name="Fluegel L."/>
            <person name="Davis C.M."/>
            <person name="Simpson J.R."/>
            <person name="Lauterbach L."/>
            <person name="Steele A.D."/>
            <person name="Gui C."/>
            <person name="Meng S."/>
            <person name="Li G."/>
            <person name="Viehrig K."/>
            <person name="Ye F."/>
            <person name="Su P."/>
            <person name="Kiefer A.F."/>
            <person name="Nichols A."/>
            <person name="Cepeda A.J."/>
            <person name="Yan W."/>
            <person name="Fan B."/>
            <person name="Jiang Y."/>
            <person name="Adhikari A."/>
            <person name="Zheng C.-J."/>
            <person name="Schuster L."/>
            <person name="Cowan T.M."/>
            <person name="Smanski M.J."/>
            <person name="Chevrette M.G."/>
            <person name="De Carvalho L.P.S."/>
            <person name="Shen B."/>
        </authorList>
    </citation>
    <scope>NUCLEOTIDE SEQUENCE [LARGE SCALE GENOMIC DNA]</scope>
    <source>
        <strain evidence="7 8">NPDC049344</strain>
    </source>
</reference>
<feature type="chain" id="PRO_5046632679" evidence="5">
    <location>
        <begin position="38"/>
        <end position="488"/>
    </location>
</feature>
<accession>A0ABV3HVB7</accession>
<feature type="domain" description="Fibronectin type-III" evidence="6">
    <location>
        <begin position="343"/>
        <end position="413"/>
    </location>
</feature>
<keyword evidence="3" id="KW-0326">Glycosidase</keyword>
<keyword evidence="2" id="KW-0378">Hydrolase</keyword>
<dbReference type="NCBIfam" id="TIGR01840">
    <property type="entry name" value="esterase_phb"/>
    <property type="match status" value="1"/>
</dbReference>
<keyword evidence="8" id="KW-1185">Reference proteome</keyword>
<dbReference type="SMART" id="SM00060">
    <property type="entry name" value="FN3"/>
    <property type="match status" value="1"/>
</dbReference>
<evidence type="ECO:0000313" key="7">
    <source>
        <dbReference type="EMBL" id="MEV4682520.1"/>
    </source>
</evidence>
<evidence type="ECO:0000256" key="5">
    <source>
        <dbReference type="SAM" id="SignalP"/>
    </source>
</evidence>